<dbReference type="PROSITE" id="PS01124">
    <property type="entry name" value="HTH_ARAC_FAMILY_2"/>
    <property type="match status" value="1"/>
</dbReference>
<name>A0A848GAI0_9RHOO</name>
<dbReference type="FunFam" id="1.10.10.60:FF:000132">
    <property type="entry name" value="AraC family transcriptional regulator"/>
    <property type="match status" value="1"/>
</dbReference>
<evidence type="ECO:0000313" key="7">
    <source>
        <dbReference type="Proteomes" id="UP000580043"/>
    </source>
</evidence>
<dbReference type="PANTHER" id="PTHR11019:SF199">
    <property type="entry name" value="HTH-TYPE TRANSCRIPTIONAL REGULATOR NIMR"/>
    <property type="match status" value="1"/>
</dbReference>
<dbReference type="GO" id="GO:0003700">
    <property type="term" value="F:DNA-binding transcription factor activity"/>
    <property type="evidence" value="ECO:0007669"/>
    <property type="project" value="InterPro"/>
</dbReference>
<dbReference type="Pfam" id="PF12833">
    <property type="entry name" value="HTH_18"/>
    <property type="match status" value="1"/>
</dbReference>
<dbReference type="Proteomes" id="UP000580043">
    <property type="component" value="Unassembled WGS sequence"/>
</dbReference>
<evidence type="ECO:0000256" key="1">
    <source>
        <dbReference type="ARBA" id="ARBA00022491"/>
    </source>
</evidence>
<dbReference type="SMART" id="SM00342">
    <property type="entry name" value="HTH_ARAC"/>
    <property type="match status" value="1"/>
</dbReference>
<keyword evidence="1" id="KW-0678">Repressor</keyword>
<sequence length="275" mass="30143">MNPPASALETSLRNFDESRIHSLVVGMRVDVADHRSEVPVHQHRMGQLVLALQGGVSCEVPGSVWVVPPRCAVWIPGGMPHCVRATANARICYLFVQPGAAALPARCCTLSISPLVQALILDMAVQARDYAEDSPTGRKAVVLLEELARMPVEQLFLPISDEPRVGRIAKMLADDPADRRTLAEWGRLVAMSERSLARLVRQETGMSFGRWRQQLHLIVALRLLAGGQAVTRVADQLGYESTTAFITMFKKALGKPPARYFAERDPWGGTTTPST</sequence>
<dbReference type="InterPro" id="IPR014710">
    <property type="entry name" value="RmlC-like_jellyroll"/>
</dbReference>
<reference evidence="6 7" key="1">
    <citation type="submission" date="2020-04" db="EMBL/GenBank/DDBJ databases">
        <title>Zoogloea sp. G-4-1-14 isolated from soil.</title>
        <authorList>
            <person name="Dahal R.H."/>
        </authorList>
    </citation>
    <scope>NUCLEOTIDE SEQUENCE [LARGE SCALE GENOMIC DNA]</scope>
    <source>
        <strain evidence="6 7">G-4-1-14</strain>
    </source>
</reference>
<organism evidence="6 7">
    <name type="scientific">Zoogloea dura</name>
    <dbReference type="NCBI Taxonomy" id="2728840"/>
    <lineage>
        <taxon>Bacteria</taxon>
        <taxon>Pseudomonadati</taxon>
        <taxon>Pseudomonadota</taxon>
        <taxon>Betaproteobacteria</taxon>
        <taxon>Rhodocyclales</taxon>
        <taxon>Zoogloeaceae</taxon>
        <taxon>Zoogloea</taxon>
    </lineage>
</organism>
<evidence type="ECO:0000256" key="2">
    <source>
        <dbReference type="ARBA" id="ARBA00023015"/>
    </source>
</evidence>
<proteinExistence type="predicted"/>
<evidence type="ECO:0000313" key="6">
    <source>
        <dbReference type="EMBL" id="NML28142.1"/>
    </source>
</evidence>
<dbReference type="Gene3D" id="2.60.120.10">
    <property type="entry name" value="Jelly Rolls"/>
    <property type="match status" value="1"/>
</dbReference>
<dbReference type="EMBL" id="JABBGA010000022">
    <property type="protein sequence ID" value="NML28142.1"/>
    <property type="molecule type" value="Genomic_DNA"/>
</dbReference>
<comment type="caution">
    <text evidence="6">The sequence shown here is derived from an EMBL/GenBank/DDBJ whole genome shotgun (WGS) entry which is preliminary data.</text>
</comment>
<evidence type="ECO:0000256" key="4">
    <source>
        <dbReference type="ARBA" id="ARBA00023163"/>
    </source>
</evidence>
<dbReference type="SUPFAM" id="SSF46689">
    <property type="entry name" value="Homeodomain-like"/>
    <property type="match status" value="1"/>
</dbReference>
<dbReference type="RefSeq" id="WP_169147676.1">
    <property type="nucleotide sequence ID" value="NZ_JABBGA010000022.1"/>
</dbReference>
<protein>
    <submittedName>
        <fullName evidence="6">AraC family transcriptional regulator</fullName>
    </submittedName>
</protein>
<evidence type="ECO:0000259" key="5">
    <source>
        <dbReference type="PROSITE" id="PS01124"/>
    </source>
</evidence>
<dbReference type="GO" id="GO:0043565">
    <property type="term" value="F:sequence-specific DNA binding"/>
    <property type="evidence" value="ECO:0007669"/>
    <property type="project" value="InterPro"/>
</dbReference>
<dbReference type="AlphaFoldDB" id="A0A848GAI0"/>
<dbReference type="Gene3D" id="1.10.10.60">
    <property type="entry name" value="Homeodomain-like"/>
    <property type="match status" value="1"/>
</dbReference>
<dbReference type="CDD" id="cd06124">
    <property type="entry name" value="cupin_NimR-like_N"/>
    <property type="match status" value="1"/>
</dbReference>
<dbReference type="InterPro" id="IPR011051">
    <property type="entry name" value="RmlC_Cupin_sf"/>
</dbReference>
<gene>
    <name evidence="6" type="ORF">HHL15_20490</name>
</gene>
<keyword evidence="3" id="KW-0238">DNA-binding</keyword>
<evidence type="ECO:0000256" key="3">
    <source>
        <dbReference type="ARBA" id="ARBA00023125"/>
    </source>
</evidence>
<dbReference type="PANTHER" id="PTHR11019">
    <property type="entry name" value="HTH-TYPE TRANSCRIPTIONAL REGULATOR NIMR"/>
    <property type="match status" value="1"/>
</dbReference>
<accession>A0A848GAI0</accession>
<keyword evidence="4" id="KW-0804">Transcription</keyword>
<feature type="domain" description="HTH araC/xylS-type" evidence="5">
    <location>
        <begin position="166"/>
        <end position="263"/>
    </location>
</feature>
<dbReference type="InterPro" id="IPR009057">
    <property type="entry name" value="Homeodomain-like_sf"/>
</dbReference>
<dbReference type="SUPFAM" id="SSF51182">
    <property type="entry name" value="RmlC-like cupins"/>
    <property type="match status" value="1"/>
</dbReference>
<keyword evidence="7" id="KW-1185">Reference proteome</keyword>
<keyword evidence="2" id="KW-0805">Transcription regulation</keyword>
<dbReference type="InterPro" id="IPR018060">
    <property type="entry name" value="HTH_AraC"/>
</dbReference>